<evidence type="ECO:0000256" key="1">
    <source>
        <dbReference type="SAM" id="MobiDB-lite"/>
    </source>
</evidence>
<sequence length="749" mass="82700">MCNIDKPRCFRLSRIKSLCVATSDPYTDVSIHYTSRLAVVVHPARKDPRSASSKDHDIPDRHDHYLIVEAQPSIAPMTRPLILSTSPHLKKEPTQHPYTVYDFGRPSVVTMAANPPYSTLHDGQSESDLELERVGSPASPGISVPSRASDTEMGLPETDGMTVHTQEPQIDAEAKRPGFDWDGSWVWEIGSVTLAVVGVVLLVAFLFKINNTPYTDWKYTVSPNTVVSIIMTITKAALLVSVSSCLGQLKWNLFQNPAPLYHMQVIDQASRGPWGSLEVLLRGIFGSRTGSLTYVGASLTVLALAVDPFAQQILTFPPRSVPAQHAISYTPTSQQWYSKEGSDQSDVDTGLEPTLLVSIMSGLLGTHIPLPPLCTTSFCKYPEFVTLGMCSKCEDVTSRTKQECHAPELSLFMDTVAEPLRKIPTNCSYQTPNNFSFDFEEFDDQRLSGDNIIIGTNHWSLHPRVMDLALDTRIPTFDIQAPIASFVATNYTTTVTYAISNATVPPPKPSVAECAVYFCERRYEQSSYTPGDYQNSPPMPGVDTQQLVPTEPLEDPNFTSNRPVHFAAPDGSAALSSNSSYSVDLRTFGHLADTMMNLFNSTTELRGEVPTSTVLKLGTILRMDNLNRSLDSMSSSLTDTFRMDSLNDEVQGIAFQDETFIHVRWPWITLPVIVTLGSIALLLGTAIGSKHRKAVLWKCMVLPLLTSHFDATPESKIASVRRVDGMTEISKKMRAVMVHDEGPLTFKEK</sequence>
<dbReference type="AlphaFoldDB" id="B6H9R6"/>
<keyword evidence="4" id="KW-1185">Reference proteome</keyword>
<keyword evidence="2" id="KW-0472">Membrane</keyword>
<keyword evidence="2" id="KW-0812">Transmembrane</keyword>
<dbReference type="OMA" id="GMCSKCE"/>
<feature type="transmembrane region" description="Helical" evidence="2">
    <location>
        <begin position="227"/>
        <end position="246"/>
    </location>
</feature>
<feature type="region of interest" description="Disordered" evidence="1">
    <location>
        <begin position="133"/>
        <end position="153"/>
    </location>
</feature>
<dbReference type="eggNOG" id="ENOG502RZ8N">
    <property type="taxonomic scope" value="Eukaryota"/>
</dbReference>
<dbReference type="Proteomes" id="UP000000724">
    <property type="component" value="Contig Pc00c16"/>
</dbReference>
<dbReference type="VEuPathDB" id="FungiDB:PCH_Pc16g11550"/>
<evidence type="ECO:0000313" key="3">
    <source>
        <dbReference type="EMBL" id="CAP93825.1"/>
    </source>
</evidence>
<protein>
    <submittedName>
        <fullName evidence="3">Pc16g11550 protein</fullName>
    </submittedName>
</protein>
<dbReference type="EMBL" id="AM920431">
    <property type="protein sequence ID" value="CAP93825.1"/>
    <property type="molecule type" value="Genomic_DNA"/>
</dbReference>
<name>B6H9R6_PENRW</name>
<dbReference type="OrthoDB" id="5376804at2759"/>
<dbReference type="PANTHER" id="PTHR35394:SF5">
    <property type="entry name" value="DUF3176 DOMAIN-CONTAINING PROTEIN"/>
    <property type="match status" value="1"/>
</dbReference>
<dbReference type="HOGENOM" id="CLU_015092_4_2_1"/>
<dbReference type="BioCyc" id="PCHR:PC16G11550-MONOMER"/>
<accession>B6H9R6</accession>
<proteinExistence type="predicted"/>
<dbReference type="InterPro" id="IPR021514">
    <property type="entry name" value="DUF3176"/>
</dbReference>
<feature type="transmembrane region" description="Helical" evidence="2">
    <location>
        <begin position="185"/>
        <end position="207"/>
    </location>
</feature>
<evidence type="ECO:0000256" key="2">
    <source>
        <dbReference type="SAM" id="Phobius"/>
    </source>
</evidence>
<gene>
    <name evidence="3" type="ORF">Pc16g11550</name>
    <name evidence="3" type="ORF">PCH_Pc16g11550</name>
</gene>
<evidence type="ECO:0000313" key="4">
    <source>
        <dbReference type="Proteomes" id="UP000000724"/>
    </source>
</evidence>
<reference evidence="3 4" key="1">
    <citation type="journal article" date="2008" name="Nat. Biotechnol.">
        <title>Genome sequencing and analysis of the filamentous fungus Penicillium chrysogenum.</title>
        <authorList>
            <person name="van den Berg M.A."/>
            <person name="Albang R."/>
            <person name="Albermann K."/>
            <person name="Badger J.H."/>
            <person name="Daran J.-M."/>
            <person name="Driessen A.J.M."/>
            <person name="Garcia-Estrada C."/>
            <person name="Fedorova N.D."/>
            <person name="Harris D.M."/>
            <person name="Heijne W.H.M."/>
            <person name="Joardar V.S."/>
            <person name="Kiel J.A.K.W."/>
            <person name="Kovalchuk A."/>
            <person name="Martin J.F."/>
            <person name="Nierman W.C."/>
            <person name="Nijland J.G."/>
            <person name="Pronk J.T."/>
            <person name="Roubos J.A."/>
            <person name="van der Klei I.J."/>
            <person name="van Peij N.N.M.E."/>
            <person name="Veenhuis M."/>
            <person name="von Doehren H."/>
            <person name="Wagner C."/>
            <person name="Wortman J.R."/>
            <person name="Bovenberg R.A.L."/>
        </authorList>
    </citation>
    <scope>NUCLEOTIDE SEQUENCE [LARGE SCALE GENOMIC DNA]</scope>
    <source>
        <strain evidence="4">ATCC 28089 / DSM 1075 / NRRL 1951 / Wisconsin 54-1255</strain>
    </source>
</reference>
<feature type="transmembrane region" description="Helical" evidence="2">
    <location>
        <begin position="665"/>
        <end position="688"/>
    </location>
</feature>
<dbReference type="PANTHER" id="PTHR35394">
    <property type="entry name" value="DUF3176 DOMAIN-CONTAINING PROTEIN"/>
    <property type="match status" value="1"/>
</dbReference>
<keyword evidence="2" id="KW-1133">Transmembrane helix</keyword>
<dbReference type="Pfam" id="PF11374">
    <property type="entry name" value="DUF3176"/>
    <property type="match status" value="1"/>
</dbReference>
<organism evidence="3 4">
    <name type="scientific">Penicillium rubens (strain ATCC 28089 / DSM 1075 / NRRL 1951 / Wisconsin 54-1255)</name>
    <name type="common">Penicillium chrysogenum</name>
    <dbReference type="NCBI Taxonomy" id="500485"/>
    <lineage>
        <taxon>Eukaryota</taxon>
        <taxon>Fungi</taxon>
        <taxon>Dikarya</taxon>
        <taxon>Ascomycota</taxon>
        <taxon>Pezizomycotina</taxon>
        <taxon>Eurotiomycetes</taxon>
        <taxon>Eurotiomycetidae</taxon>
        <taxon>Eurotiales</taxon>
        <taxon>Aspergillaceae</taxon>
        <taxon>Penicillium</taxon>
        <taxon>Penicillium chrysogenum species complex</taxon>
    </lineage>
</organism>